<dbReference type="EMBL" id="JBJUIK010000004">
    <property type="protein sequence ID" value="KAL3530026.1"/>
    <property type="molecule type" value="Genomic_DNA"/>
</dbReference>
<dbReference type="InterPro" id="IPR036426">
    <property type="entry name" value="Bulb-type_lectin_dom_sf"/>
</dbReference>
<dbReference type="SUPFAM" id="SSF51110">
    <property type="entry name" value="alpha-D-mannose-specific plant lectins"/>
    <property type="match status" value="1"/>
</dbReference>
<keyword evidence="6" id="KW-1185">Reference proteome</keyword>
<gene>
    <name evidence="5" type="ORF">ACH5RR_009348</name>
</gene>
<dbReference type="Proteomes" id="UP001630127">
    <property type="component" value="Unassembled WGS sequence"/>
</dbReference>
<evidence type="ECO:0000256" key="3">
    <source>
        <dbReference type="SAM" id="SignalP"/>
    </source>
</evidence>
<reference evidence="5 6" key="1">
    <citation type="submission" date="2024-11" db="EMBL/GenBank/DDBJ databases">
        <title>A near-complete genome assembly of Cinchona calisaya.</title>
        <authorList>
            <person name="Lian D.C."/>
            <person name="Zhao X.W."/>
            <person name="Wei L."/>
        </authorList>
    </citation>
    <scope>NUCLEOTIDE SEQUENCE [LARGE SCALE GENOMIC DNA]</scope>
    <source>
        <tissue evidence="5">Nenye</tissue>
    </source>
</reference>
<dbReference type="PANTHER" id="PTHR47976:SF15">
    <property type="entry name" value="G-TYPE LECTIN S-RECEPTOR-LIKE SERINE_THREONINE-PROTEIN KINASE RLK1"/>
    <property type="match status" value="1"/>
</dbReference>
<comment type="caution">
    <text evidence="5">The sequence shown here is derived from an EMBL/GenBank/DDBJ whole genome shotgun (WGS) entry which is preliminary data.</text>
</comment>
<dbReference type="InterPro" id="IPR001480">
    <property type="entry name" value="Bulb-type_lectin_dom"/>
</dbReference>
<feature type="domain" description="Bulb-type lectin" evidence="4">
    <location>
        <begin position="77"/>
        <end position="140"/>
    </location>
</feature>
<proteinExistence type="predicted"/>
<evidence type="ECO:0000256" key="1">
    <source>
        <dbReference type="ARBA" id="ARBA00022729"/>
    </source>
</evidence>
<name>A0ABD3ADZ3_9GENT</name>
<evidence type="ECO:0000313" key="6">
    <source>
        <dbReference type="Proteomes" id="UP001630127"/>
    </source>
</evidence>
<dbReference type="Pfam" id="PF01453">
    <property type="entry name" value="B_lectin"/>
    <property type="match status" value="1"/>
</dbReference>
<protein>
    <recommendedName>
        <fullName evidence="4">Bulb-type lectin domain-containing protein</fullName>
    </recommendedName>
</protein>
<dbReference type="PANTHER" id="PTHR47976">
    <property type="entry name" value="G-TYPE LECTIN S-RECEPTOR-LIKE SERINE/THREONINE-PROTEIN KINASE SD2-5"/>
    <property type="match status" value="1"/>
</dbReference>
<sequence>MAYASVHLIFFIFHFPLNAFAQNTVGAVAMGSIIIATETSRPWLSPSQDFAFGFQLVKDKDRFLFSIWYHKKPEQTVFYDSQNQTLWNSELMIPDKVDHGFLNDTGNFILKEGSDIDNQWLWESFRLPADTLLPFQELKIGSGLISR</sequence>
<dbReference type="AlphaFoldDB" id="A0ABD3ADZ3"/>
<evidence type="ECO:0000259" key="4">
    <source>
        <dbReference type="Pfam" id="PF01453"/>
    </source>
</evidence>
<evidence type="ECO:0000313" key="5">
    <source>
        <dbReference type="EMBL" id="KAL3530026.1"/>
    </source>
</evidence>
<keyword evidence="1 3" id="KW-0732">Signal</keyword>
<keyword evidence="2" id="KW-0325">Glycoprotein</keyword>
<accession>A0ABD3ADZ3</accession>
<feature type="chain" id="PRO_5044884158" description="Bulb-type lectin domain-containing protein" evidence="3">
    <location>
        <begin position="22"/>
        <end position="147"/>
    </location>
</feature>
<organism evidence="5 6">
    <name type="scientific">Cinchona calisaya</name>
    <dbReference type="NCBI Taxonomy" id="153742"/>
    <lineage>
        <taxon>Eukaryota</taxon>
        <taxon>Viridiplantae</taxon>
        <taxon>Streptophyta</taxon>
        <taxon>Embryophyta</taxon>
        <taxon>Tracheophyta</taxon>
        <taxon>Spermatophyta</taxon>
        <taxon>Magnoliopsida</taxon>
        <taxon>eudicotyledons</taxon>
        <taxon>Gunneridae</taxon>
        <taxon>Pentapetalae</taxon>
        <taxon>asterids</taxon>
        <taxon>lamiids</taxon>
        <taxon>Gentianales</taxon>
        <taxon>Rubiaceae</taxon>
        <taxon>Cinchonoideae</taxon>
        <taxon>Cinchoneae</taxon>
        <taxon>Cinchona</taxon>
    </lineage>
</organism>
<dbReference type="InterPro" id="IPR051343">
    <property type="entry name" value="G-type_lectin_kinases/EP1-like"/>
</dbReference>
<feature type="signal peptide" evidence="3">
    <location>
        <begin position="1"/>
        <end position="21"/>
    </location>
</feature>
<evidence type="ECO:0000256" key="2">
    <source>
        <dbReference type="ARBA" id="ARBA00023180"/>
    </source>
</evidence>